<dbReference type="AlphaFoldDB" id="A0A0V1JQJ2"/>
<organism evidence="1 2">
    <name type="scientific">Trichinella pseudospiralis</name>
    <name type="common">Parasitic roundworm</name>
    <dbReference type="NCBI Taxonomy" id="6337"/>
    <lineage>
        <taxon>Eukaryota</taxon>
        <taxon>Metazoa</taxon>
        <taxon>Ecdysozoa</taxon>
        <taxon>Nematoda</taxon>
        <taxon>Enoplea</taxon>
        <taxon>Dorylaimia</taxon>
        <taxon>Trichinellida</taxon>
        <taxon>Trichinellidae</taxon>
        <taxon>Trichinella</taxon>
    </lineage>
</organism>
<comment type="caution">
    <text evidence="1">The sequence shown here is derived from an EMBL/GenBank/DDBJ whole genome shotgun (WGS) entry which is preliminary data.</text>
</comment>
<sequence length="100" mass="11225">LSQTDSGGAASDERHQRASNDVLCSVQWLLFEFVQEMVLLTMTASPPASTRFSDNYELREELGNLTNEEQQLLTTVDPRSVGLLDKQAFLGQIDPVRKRI</sequence>
<evidence type="ECO:0000313" key="1">
    <source>
        <dbReference type="EMBL" id="KRZ37218.1"/>
    </source>
</evidence>
<dbReference type="Proteomes" id="UP000054826">
    <property type="component" value="Unassembled WGS sequence"/>
</dbReference>
<name>A0A0V1JQJ2_TRIPS</name>
<dbReference type="EMBL" id="JYDV01000061">
    <property type="protein sequence ID" value="KRZ37218.1"/>
    <property type="molecule type" value="Genomic_DNA"/>
</dbReference>
<accession>A0A0V1JQJ2</accession>
<gene>
    <name evidence="1" type="ORF">T4C_12157</name>
</gene>
<feature type="non-terminal residue" evidence="1">
    <location>
        <position position="1"/>
    </location>
</feature>
<protein>
    <submittedName>
        <fullName evidence="1">Uncharacterized protein</fullName>
    </submittedName>
</protein>
<reference evidence="1 2" key="1">
    <citation type="submission" date="2015-01" db="EMBL/GenBank/DDBJ databases">
        <title>Evolution of Trichinella species and genotypes.</title>
        <authorList>
            <person name="Korhonen P.K."/>
            <person name="Edoardo P."/>
            <person name="Giuseppe L.R."/>
            <person name="Gasser R.B."/>
        </authorList>
    </citation>
    <scope>NUCLEOTIDE SEQUENCE [LARGE SCALE GENOMIC DNA]</scope>
    <source>
        <strain evidence="1">ISS176</strain>
    </source>
</reference>
<evidence type="ECO:0000313" key="2">
    <source>
        <dbReference type="Proteomes" id="UP000054826"/>
    </source>
</evidence>
<proteinExistence type="predicted"/>